<reference evidence="5 6" key="1">
    <citation type="submission" date="2019-02" db="EMBL/GenBank/DDBJ databases">
        <title>Deep-cultivation of Planctomycetes and their phenomic and genomic characterization uncovers novel biology.</title>
        <authorList>
            <person name="Wiegand S."/>
            <person name="Jogler M."/>
            <person name="Boedeker C."/>
            <person name="Pinto D."/>
            <person name="Vollmers J."/>
            <person name="Rivas-Marin E."/>
            <person name="Kohn T."/>
            <person name="Peeters S.H."/>
            <person name="Heuer A."/>
            <person name="Rast P."/>
            <person name="Oberbeckmann S."/>
            <person name="Bunk B."/>
            <person name="Jeske O."/>
            <person name="Meyerdierks A."/>
            <person name="Storesund J.E."/>
            <person name="Kallscheuer N."/>
            <person name="Luecker S."/>
            <person name="Lage O.M."/>
            <person name="Pohl T."/>
            <person name="Merkel B.J."/>
            <person name="Hornburger P."/>
            <person name="Mueller R.-W."/>
            <person name="Bruemmer F."/>
            <person name="Labrenz M."/>
            <person name="Spormann A.M."/>
            <person name="Op den Camp H."/>
            <person name="Overmann J."/>
            <person name="Amann R."/>
            <person name="Jetten M.S.M."/>
            <person name="Mascher T."/>
            <person name="Medema M.H."/>
            <person name="Devos D.P."/>
            <person name="Kaster A.-K."/>
            <person name="Ovreas L."/>
            <person name="Rohde M."/>
            <person name="Galperin M.Y."/>
            <person name="Jogler C."/>
        </authorList>
    </citation>
    <scope>NUCLEOTIDE SEQUENCE [LARGE SCALE GENOMIC DNA]</scope>
    <source>
        <strain evidence="5 6">ETA_A8</strain>
    </source>
</reference>
<dbReference type="KEGG" id="aagg:ETAA8_27100"/>
<sequence>MTSPASSTPPPTNPPAVLSAAQRHQLARQFEQAKQLLNRQPPDFAGAHRVLSDCCTLDPGNTLFLQALLENLQRAKGKTAKAWFWQVWQRRAAFSVAVRERHLGLALKHGWFLLGASPRDIKTLANLAEICLLLDHGQSQVLLLQEAYRLAPQDPAVLRPLAIALGEGGQFSAAGHVWQELLRVTKDDEQAQRLAALFVRNEVPSSPATGGLVDRVQELIELQHWLAAEALLAEPSDASGDAPQPDPLPGVPRSGSCETRDYLRLRALGEEIMLGRAREKTELARRQAELLPSPRTHRLIDEVLEEQRRIELGVAFARYERFPSEAASSWELAGCLSRAGNYSEALKYLKPLQEMAGWRLRALVAAGENWQQLRQFDRALEIYRQATKTEPADANDADFKKALYRGAILAEASNSTAEALHWWQRLVALNPAYKDALARLDNLRLICDKGGFSARPGNDCP</sequence>
<evidence type="ECO:0000256" key="1">
    <source>
        <dbReference type="ARBA" id="ARBA00022737"/>
    </source>
</evidence>
<protein>
    <submittedName>
        <fullName evidence="5">Tetratricopeptide repeat protein</fullName>
    </submittedName>
</protein>
<accession>A0A517YBX8</accession>
<proteinExistence type="predicted"/>
<evidence type="ECO:0000256" key="4">
    <source>
        <dbReference type="SAM" id="MobiDB-lite"/>
    </source>
</evidence>
<dbReference type="PANTHER" id="PTHR45586:SF1">
    <property type="entry name" value="LIPOPOLYSACCHARIDE ASSEMBLY PROTEIN B"/>
    <property type="match status" value="1"/>
</dbReference>
<dbReference type="AlphaFoldDB" id="A0A517YBX8"/>
<dbReference type="InterPro" id="IPR011990">
    <property type="entry name" value="TPR-like_helical_dom_sf"/>
</dbReference>
<organism evidence="5 6">
    <name type="scientific">Anatilimnocola aggregata</name>
    <dbReference type="NCBI Taxonomy" id="2528021"/>
    <lineage>
        <taxon>Bacteria</taxon>
        <taxon>Pseudomonadati</taxon>
        <taxon>Planctomycetota</taxon>
        <taxon>Planctomycetia</taxon>
        <taxon>Pirellulales</taxon>
        <taxon>Pirellulaceae</taxon>
        <taxon>Anatilimnocola</taxon>
    </lineage>
</organism>
<dbReference type="Proteomes" id="UP000315017">
    <property type="component" value="Chromosome"/>
</dbReference>
<gene>
    <name evidence="5" type="ORF">ETAA8_27100</name>
</gene>
<dbReference type="OrthoDB" id="212218at2"/>
<dbReference type="PROSITE" id="PS50005">
    <property type="entry name" value="TPR"/>
    <property type="match status" value="1"/>
</dbReference>
<evidence type="ECO:0000256" key="2">
    <source>
        <dbReference type="ARBA" id="ARBA00022803"/>
    </source>
</evidence>
<name>A0A517YBX8_9BACT</name>
<evidence type="ECO:0000313" key="5">
    <source>
        <dbReference type="EMBL" id="QDU27622.1"/>
    </source>
</evidence>
<keyword evidence="6" id="KW-1185">Reference proteome</keyword>
<dbReference type="SUPFAM" id="SSF48452">
    <property type="entry name" value="TPR-like"/>
    <property type="match status" value="1"/>
</dbReference>
<evidence type="ECO:0000313" key="6">
    <source>
        <dbReference type="Proteomes" id="UP000315017"/>
    </source>
</evidence>
<feature type="repeat" description="TPR" evidence="3">
    <location>
        <begin position="360"/>
        <end position="393"/>
    </location>
</feature>
<dbReference type="PANTHER" id="PTHR45586">
    <property type="entry name" value="TPR REPEAT-CONTAINING PROTEIN PA4667"/>
    <property type="match status" value="1"/>
</dbReference>
<keyword evidence="1" id="KW-0677">Repeat</keyword>
<dbReference type="InterPro" id="IPR019734">
    <property type="entry name" value="TPR_rpt"/>
</dbReference>
<evidence type="ECO:0000256" key="3">
    <source>
        <dbReference type="PROSITE-ProRule" id="PRU00339"/>
    </source>
</evidence>
<dbReference type="EMBL" id="CP036274">
    <property type="protein sequence ID" value="QDU27622.1"/>
    <property type="molecule type" value="Genomic_DNA"/>
</dbReference>
<keyword evidence="2 3" id="KW-0802">TPR repeat</keyword>
<dbReference type="InterPro" id="IPR051012">
    <property type="entry name" value="CellSynth/LPSAsmb/PSIAsmb"/>
</dbReference>
<dbReference type="RefSeq" id="WP_145088592.1">
    <property type="nucleotide sequence ID" value="NZ_CP036274.1"/>
</dbReference>
<dbReference type="Gene3D" id="1.25.40.10">
    <property type="entry name" value="Tetratricopeptide repeat domain"/>
    <property type="match status" value="2"/>
</dbReference>
<feature type="region of interest" description="Disordered" evidence="4">
    <location>
        <begin position="236"/>
        <end position="255"/>
    </location>
</feature>